<dbReference type="Pfam" id="PF00239">
    <property type="entry name" value="Resolvase"/>
    <property type="match status" value="1"/>
</dbReference>
<dbReference type="GO" id="GO:0003677">
    <property type="term" value="F:DNA binding"/>
    <property type="evidence" value="ECO:0007669"/>
    <property type="project" value="InterPro"/>
</dbReference>
<dbReference type="OrthoDB" id="7475655at2"/>
<dbReference type="Gene3D" id="3.90.1750.20">
    <property type="entry name" value="Putative Large Serine Recombinase, Chain B, Domain 2"/>
    <property type="match status" value="1"/>
</dbReference>
<dbReference type="PROSITE" id="PS51737">
    <property type="entry name" value="RECOMBINASE_DNA_BIND"/>
    <property type="match status" value="1"/>
</dbReference>
<evidence type="ECO:0000259" key="1">
    <source>
        <dbReference type="PROSITE" id="PS51736"/>
    </source>
</evidence>
<sequence length="447" mass="50831">MSTTPKIRCAIYTRKSTDEGLEQDFNSLDAQRESCANFIASQKQEGWVLVPDHYDDPAYSGGNLDRPALQRLLQDIEAGKVDSIVCYKIDRLSRSLMDFAKLVEIFDRHQVTFTSVTQSFNTANSMGRLTLNMLLSFAQYEREVTAERIRDKYAASRKRGIWMGGHPPLGYDVEDRKLVINAEEAQQVRQIFKRFIQMGSATLLIKELGEKGITSKIRQLADGRTKGGKSIDKGTLYKILNNRVYLGEVAFRGEVYPGEHAPIIAQDQWDKVQSILKKNRRSRSNNTRNQSPAPLKGIIRCGHCNRAMRPTHTRKNGIQYRYYLCMTASKNSHADCPLASVSAPQVDEAVFKRVRQIITTPEMVSHVWRQTSEELPEVRQQEISTALKKIDPIWDELFPIEQNRLLNLLVENVILTTTSMEVRVRVEGITSLVAELTPTPQTEEAIQ</sequence>
<feature type="domain" description="Resolvase/invertase-type recombinase catalytic" evidence="1">
    <location>
        <begin position="8"/>
        <end position="160"/>
    </location>
</feature>
<gene>
    <name evidence="3" type="ordered locus">Mmc1_2087</name>
</gene>
<dbReference type="InterPro" id="IPR050639">
    <property type="entry name" value="SSR_resolvase"/>
</dbReference>
<dbReference type="RefSeq" id="WP_011713716.1">
    <property type="nucleotide sequence ID" value="NC_008576.1"/>
</dbReference>
<evidence type="ECO:0000313" key="3">
    <source>
        <dbReference type="EMBL" id="ABK44588.1"/>
    </source>
</evidence>
<dbReference type="Gene3D" id="3.40.50.1390">
    <property type="entry name" value="Resolvase, N-terminal catalytic domain"/>
    <property type="match status" value="1"/>
</dbReference>
<reference evidence="3 4" key="2">
    <citation type="journal article" date="2012" name="Int. J. Syst. Evol. Microbiol.">
        <title>Magnetococcus marinus gen. nov., sp. nov., a marine, magnetotactic bacterium that represents a novel lineage (Magnetococcaceae fam. nov.; Magnetococcales ord. nov.) at the base of the Alphaproteobacteria.</title>
        <authorList>
            <person name="Bazylinski D.A."/>
            <person name="Williams T.J."/>
            <person name="Lefevre C.T."/>
            <person name="Berg R.J."/>
            <person name="Zhang C.L."/>
            <person name="Bowser S.S."/>
            <person name="Dean A.J."/>
            <person name="Beveridge T.J."/>
        </authorList>
    </citation>
    <scope>NUCLEOTIDE SEQUENCE [LARGE SCALE GENOMIC DNA]</scope>
    <source>
        <strain evidence="4">ATCC BAA-1437 / JCM 17883 / MC-1</strain>
    </source>
</reference>
<dbReference type="HOGENOM" id="CLU_010686_18_15_5"/>
<dbReference type="SUPFAM" id="SSF53041">
    <property type="entry name" value="Resolvase-like"/>
    <property type="match status" value="1"/>
</dbReference>
<keyword evidence="4" id="KW-1185">Reference proteome</keyword>
<protein>
    <submittedName>
        <fullName evidence="3">Recombinase</fullName>
    </submittedName>
</protein>
<dbReference type="CDD" id="cd00338">
    <property type="entry name" value="Ser_Recombinase"/>
    <property type="match status" value="1"/>
</dbReference>
<dbReference type="InterPro" id="IPR006119">
    <property type="entry name" value="Resolv_N"/>
</dbReference>
<accession>A0L9E5</accession>
<dbReference type="Proteomes" id="UP000002586">
    <property type="component" value="Chromosome"/>
</dbReference>
<dbReference type="AlphaFoldDB" id="A0L9E5"/>
<proteinExistence type="predicted"/>
<dbReference type="InterPro" id="IPR025827">
    <property type="entry name" value="Zn_ribbon_recom_dom"/>
</dbReference>
<dbReference type="Pfam" id="PF07508">
    <property type="entry name" value="Recombinase"/>
    <property type="match status" value="1"/>
</dbReference>
<evidence type="ECO:0000313" key="4">
    <source>
        <dbReference type="Proteomes" id="UP000002586"/>
    </source>
</evidence>
<dbReference type="KEGG" id="mgm:Mmc1_2087"/>
<name>A0L9E5_MAGMM</name>
<dbReference type="SMART" id="SM00857">
    <property type="entry name" value="Resolvase"/>
    <property type="match status" value="1"/>
</dbReference>
<dbReference type="InterPro" id="IPR038109">
    <property type="entry name" value="DNA_bind_recomb_sf"/>
</dbReference>
<dbReference type="eggNOG" id="COG1961">
    <property type="taxonomic scope" value="Bacteria"/>
</dbReference>
<dbReference type="InterPro" id="IPR011109">
    <property type="entry name" value="DNA_bind_recombinase_dom"/>
</dbReference>
<dbReference type="Pfam" id="PF13408">
    <property type="entry name" value="Zn_ribbon_recom"/>
    <property type="match status" value="1"/>
</dbReference>
<reference evidence="4" key="1">
    <citation type="journal article" date="2009" name="Appl. Environ. Microbiol.">
        <title>Complete genome sequence of the chemolithoautotrophic marine magnetotactic coccus strain MC-1.</title>
        <authorList>
            <person name="Schubbe S."/>
            <person name="Williams T.J."/>
            <person name="Xie G."/>
            <person name="Kiss H.E."/>
            <person name="Brettin T.S."/>
            <person name="Martinez D."/>
            <person name="Ross C.A."/>
            <person name="Schuler D."/>
            <person name="Cox B.L."/>
            <person name="Nealson K.H."/>
            <person name="Bazylinski D.A."/>
        </authorList>
    </citation>
    <scope>NUCLEOTIDE SEQUENCE [LARGE SCALE GENOMIC DNA]</scope>
    <source>
        <strain evidence="4">ATCC BAA-1437 / JCM 17883 / MC-1</strain>
    </source>
</reference>
<organism evidence="3 4">
    <name type="scientific">Magnetococcus marinus (strain ATCC BAA-1437 / JCM 17883 / MC-1)</name>
    <dbReference type="NCBI Taxonomy" id="156889"/>
    <lineage>
        <taxon>Bacteria</taxon>
        <taxon>Pseudomonadati</taxon>
        <taxon>Pseudomonadota</taxon>
        <taxon>Magnetococcia</taxon>
        <taxon>Magnetococcales</taxon>
        <taxon>Magnetococcaceae</taxon>
        <taxon>Magnetococcus</taxon>
    </lineage>
</organism>
<feature type="domain" description="Recombinase" evidence="2">
    <location>
        <begin position="168"/>
        <end position="282"/>
    </location>
</feature>
<dbReference type="PANTHER" id="PTHR30461">
    <property type="entry name" value="DNA-INVERTASE FROM LAMBDOID PROPHAGE"/>
    <property type="match status" value="1"/>
</dbReference>
<dbReference type="EMBL" id="CP000471">
    <property type="protein sequence ID" value="ABK44588.1"/>
    <property type="molecule type" value="Genomic_DNA"/>
</dbReference>
<dbReference type="GO" id="GO:0000150">
    <property type="term" value="F:DNA strand exchange activity"/>
    <property type="evidence" value="ECO:0007669"/>
    <property type="project" value="InterPro"/>
</dbReference>
<dbReference type="InterPro" id="IPR036162">
    <property type="entry name" value="Resolvase-like_N_sf"/>
</dbReference>
<dbReference type="PROSITE" id="PS51736">
    <property type="entry name" value="RECOMBINASES_3"/>
    <property type="match status" value="1"/>
</dbReference>
<evidence type="ECO:0000259" key="2">
    <source>
        <dbReference type="PROSITE" id="PS51737"/>
    </source>
</evidence>
<dbReference type="STRING" id="156889.Mmc1_2087"/>
<dbReference type="PANTHER" id="PTHR30461:SF23">
    <property type="entry name" value="DNA RECOMBINASE-RELATED"/>
    <property type="match status" value="1"/>
</dbReference>